<feature type="compositionally biased region" description="Low complexity" evidence="3">
    <location>
        <begin position="447"/>
        <end position="457"/>
    </location>
</feature>
<comment type="caution">
    <text evidence="2">Lacks conserved residue(s) required for the propagation of feature annotation.</text>
</comment>
<protein>
    <recommendedName>
        <fullName evidence="5">Sushi domain-containing protein</fullName>
    </recommendedName>
</protein>
<feature type="region of interest" description="Disordered" evidence="3">
    <location>
        <begin position="431"/>
        <end position="495"/>
    </location>
</feature>
<dbReference type="CDD" id="cd00033">
    <property type="entry name" value="CCP"/>
    <property type="match status" value="1"/>
</dbReference>
<keyword evidence="4" id="KW-0472">Membrane</keyword>
<dbReference type="SMART" id="SM00032">
    <property type="entry name" value="CCP"/>
    <property type="match status" value="1"/>
</dbReference>
<dbReference type="InterPro" id="IPR000436">
    <property type="entry name" value="Sushi_SCR_CCP_dom"/>
</dbReference>
<organism evidence="6 7">
    <name type="scientific">Meganyctiphanes norvegica</name>
    <name type="common">Northern krill</name>
    <name type="synonym">Thysanopoda norvegica</name>
    <dbReference type="NCBI Taxonomy" id="48144"/>
    <lineage>
        <taxon>Eukaryota</taxon>
        <taxon>Metazoa</taxon>
        <taxon>Ecdysozoa</taxon>
        <taxon>Arthropoda</taxon>
        <taxon>Crustacea</taxon>
        <taxon>Multicrustacea</taxon>
        <taxon>Malacostraca</taxon>
        <taxon>Eumalacostraca</taxon>
        <taxon>Eucarida</taxon>
        <taxon>Euphausiacea</taxon>
        <taxon>Euphausiidae</taxon>
        <taxon>Meganyctiphanes</taxon>
    </lineage>
</organism>
<feature type="domain" description="Sushi" evidence="5">
    <location>
        <begin position="262"/>
        <end position="317"/>
    </location>
</feature>
<keyword evidence="2" id="KW-0768">Sushi</keyword>
<dbReference type="Pfam" id="PF00084">
    <property type="entry name" value="Sushi"/>
    <property type="match status" value="1"/>
</dbReference>
<evidence type="ECO:0000256" key="4">
    <source>
        <dbReference type="SAM" id="Phobius"/>
    </source>
</evidence>
<feature type="compositionally biased region" description="Polar residues" evidence="3">
    <location>
        <begin position="483"/>
        <end position="495"/>
    </location>
</feature>
<keyword evidence="1" id="KW-1015">Disulfide bond</keyword>
<dbReference type="PROSITE" id="PS50923">
    <property type="entry name" value="SUSHI"/>
    <property type="match status" value="1"/>
</dbReference>
<comment type="caution">
    <text evidence="6">The sequence shown here is derived from an EMBL/GenBank/DDBJ whole genome shotgun (WGS) entry which is preliminary data.</text>
</comment>
<evidence type="ECO:0000313" key="7">
    <source>
        <dbReference type="Proteomes" id="UP001497623"/>
    </source>
</evidence>
<gene>
    <name evidence="6" type="ORF">MNOR_LOCUS13230</name>
</gene>
<proteinExistence type="predicted"/>
<name>A0AAV2QLY7_MEGNR</name>
<accession>A0AAV2QLY7</accession>
<keyword evidence="4" id="KW-0812">Transmembrane</keyword>
<dbReference type="AlphaFoldDB" id="A0AAV2QLY7"/>
<dbReference type="SUPFAM" id="SSF57535">
    <property type="entry name" value="Complement control module/SCR domain"/>
    <property type="match status" value="1"/>
</dbReference>
<evidence type="ECO:0000256" key="3">
    <source>
        <dbReference type="SAM" id="MobiDB-lite"/>
    </source>
</evidence>
<keyword evidence="4" id="KW-1133">Transmembrane helix</keyword>
<reference evidence="6 7" key="1">
    <citation type="submission" date="2024-05" db="EMBL/GenBank/DDBJ databases">
        <authorList>
            <person name="Wallberg A."/>
        </authorList>
    </citation>
    <scope>NUCLEOTIDE SEQUENCE [LARGE SCALE GENOMIC DNA]</scope>
</reference>
<feature type="transmembrane region" description="Helical" evidence="4">
    <location>
        <begin position="516"/>
        <end position="541"/>
    </location>
</feature>
<dbReference type="EMBL" id="CAXKWB010007493">
    <property type="protein sequence ID" value="CAL4087442.1"/>
    <property type="molecule type" value="Genomic_DNA"/>
</dbReference>
<evidence type="ECO:0000256" key="2">
    <source>
        <dbReference type="PROSITE-ProRule" id="PRU00302"/>
    </source>
</evidence>
<sequence>MMIYTDATPKVFNTDCGGCSKPTAVAKNAFHITNILSSLLGGNSGGDEATEQPALDKEKCHMCDTVFNGSFFEIYLRVSSNTLCEPDDTEECQSNVPEYNMTFSLVEQASLSPQVEAANCDDGQLVSFPVGSESCIVNVSSPNMLKQKCFVNTCSKENVSPDSTNEKIEHKFLPSVKPESCLWELDTEQRKHIFLQFSKHVKPHITIFEGTLSEPVRDLEWCPIFGNNQFQMETKADKVFIIYNRQDNLDKKGSVAISLRADLCPLPSAIEHGNVEFMRQETGTKAFYHCDTGYELLGKTEIACINEAWEEAPVCLPTEKDKLMSDEPVESIENVGSTVNDTDSVLSIKNDSVVVADTEMVHQGSKMLLGIEQDDEEEIKEAHSEVELQEKSNEGDETDMEQNFNIVSQDSTIAPLEEEIIREEAEISSIANQDGNDNIEKTDKTHVNSVNDNNNESDGTKVSIDTGHQDSKVTESEDAVEETFSQENGTSILGEGNSKNGGFSLEFFNFRLEEEMLYYVIGGAAVLLLIIIISCISCIVYRRGRLSIGRTFDTFQNPIYEKTVVRMPMQQPETVAVEVEREKMDLEEISDCTVLE</sequence>
<evidence type="ECO:0000256" key="1">
    <source>
        <dbReference type="ARBA" id="ARBA00023157"/>
    </source>
</evidence>
<dbReference type="Proteomes" id="UP001497623">
    <property type="component" value="Unassembled WGS sequence"/>
</dbReference>
<dbReference type="InterPro" id="IPR035976">
    <property type="entry name" value="Sushi/SCR/CCP_sf"/>
</dbReference>
<keyword evidence="7" id="KW-1185">Reference proteome</keyword>
<evidence type="ECO:0000259" key="5">
    <source>
        <dbReference type="PROSITE" id="PS50923"/>
    </source>
</evidence>
<dbReference type="Gene3D" id="2.10.70.10">
    <property type="entry name" value="Complement Module, domain 1"/>
    <property type="match status" value="1"/>
</dbReference>
<evidence type="ECO:0000313" key="6">
    <source>
        <dbReference type="EMBL" id="CAL4087442.1"/>
    </source>
</evidence>